<dbReference type="Pfam" id="PF04055">
    <property type="entry name" value="Radical_SAM"/>
    <property type="match status" value="1"/>
</dbReference>
<evidence type="ECO:0000256" key="2">
    <source>
        <dbReference type="ARBA" id="ARBA00022723"/>
    </source>
</evidence>
<evidence type="ECO:0000259" key="5">
    <source>
        <dbReference type="Pfam" id="PF04055"/>
    </source>
</evidence>
<dbReference type="Proteomes" id="UP000253303">
    <property type="component" value="Unassembled WGS sequence"/>
</dbReference>
<keyword evidence="3" id="KW-0408">Iron</keyword>
<proteinExistence type="predicted"/>
<dbReference type="CDD" id="cd01335">
    <property type="entry name" value="Radical_SAM"/>
    <property type="match status" value="1"/>
</dbReference>
<reference evidence="6 7" key="1">
    <citation type="submission" date="2018-06" db="EMBL/GenBank/DDBJ databases">
        <title>Sphaerisporangium craniellae sp. nov., isolated from a marine sponge in the South China Sea.</title>
        <authorList>
            <person name="Li L."/>
        </authorList>
    </citation>
    <scope>NUCLEOTIDE SEQUENCE [LARGE SCALE GENOMIC DNA]</scope>
    <source>
        <strain evidence="6 7">LHW63015</strain>
    </source>
</reference>
<feature type="domain" description="Radical SAM core" evidence="5">
    <location>
        <begin position="19"/>
        <end position="109"/>
    </location>
</feature>
<dbReference type="Gene3D" id="3.20.20.70">
    <property type="entry name" value="Aldolase class I"/>
    <property type="match status" value="1"/>
</dbReference>
<dbReference type="InterPro" id="IPR050377">
    <property type="entry name" value="Radical_SAM_PqqE_MftC-like"/>
</dbReference>
<evidence type="ECO:0000313" key="7">
    <source>
        <dbReference type="Proteomes" id="UP000253303"/>
    </source>
</evidence>
<sequence length="122" mass="13230">MSTPTTTDTPAPVWFLECELTNRCQLTCRHCYSGASPAEGHGTMTVADWTRLLDTAPAAGITTVQLIGGEPTLHPDFLLLAEHALGLGLHVQVYSNLYRVTDAQWKLFSHPKVTVATSYCAA</sequence>
<evidence type="ECO:0000256" key="4">
    <source>
        <dbReference type="ARBA" id="ARBA00023014"/>
    </source>
</evidence>
<gene>
    <name evidence="6" type="ORF">DP939_41635</name>
</gene>
<keyword evidence="2" id="KW-0479">Metal-binding</keyword>
<dbReference type="GO" id="GO:0051536">
    <property type="term" value="F:iron-sulfur cluster binding"/>
    <property type="evidence" value="ECO:0007669"/>
    <property type="project" value="UniProtKB-KW"/>
</dbReference>
<keyword evidence="4" id="KW-0411">Iron-sulfur</keyword>
<organism evidence="6 7">
    <name type="scientific">Spongiactinospora rosea</name>
    <dbReference type="NCBI Taxonomy" id="2248750"/>
    <lineage>
        <taxon>Bacteria</taxon>
        <taxon>Bacillati</taxon>
        <taxon>Actinomycetota</taxon>
        <taxon>Actinomycetes</taxon>
        <taxon>Streptosporangiales</taxon>
        <taxon>Streptosporangiaceae</taxon>
        <taxon>Spongiactinospora</taxon>
    </lineage>
</organism>
<keyword evidence="1" id="KW-0949">S-adenosyl-L-methionine</keyword>
<dbReference type="InterPro" id="IPR013785">
    <property type="entry name" value="Aldolase_TIM"/>
</dbReference>
<dbReference type="GO" id="GO:0003824">
    <property type="term" value="F:catalytic activity"/>
    <property type="evidence" value="ECO:0007669"/>
    <property type="project" value="InterPro"/>
</dbReference>
<accession>A0A366LK67</accession>
<dbReference type="InterPro" id="IPR007197">
    <property type="entry name" value="rSAM"/>
</dbReference>
<dbReference type="OrthoDB" id="9782387at2"/>
<dbReference type="PANTHER" id="PTHR11228:SF7">
    <property type="entry name" value="PQQA PEPTIDE CYCLASE"/>
    <property type="match status" value="1"/>
</dbReference>
<dbReference type="InterPro" id="IPR058240">
    <property type="entry name" value="rSAM_sf"/>
</dbReference>
<dbReference type="SUPFAM" id="SSF102114">
    <property type="entry name" value="Radical SAM enzymes"/>
    <property type="match status" value="1"/>
</dbReference>
<dbReference type="SFLD" id="SFLDS00029">
    <property type="entry name" value="Radical_SAM"/>
    <property type="match status" value="1"/>
</dbReference>
<dbReference type="AlphaFoldDB" id="A0A366LK67"/>
<keyword evidence="7" id="KW-1185">Reference proteome</keyword>
<dbReference type="EMBL" id="QMEY01000035">
    <property type="protein sequence ID" value="RBQ14316.1"/>
    <property type="molecule type" value="Genomic_DNA"/>
</dbReference>
<dbReference type="RefSeq" id="WP_113986353.1">
    <property type="nucleotide sequence ID" value="NZ_QMEY01000035.1"/>
</dbReference>
<dbReference type="PANTHER" id="PTHR11228">
    <property type="entry name" value="RADICAL SAM DOMAIN PROTEIN"/>
    <property type="match status" value="1"/>
</dbReference>
<dbReference type="SFLD" id="SFLDG01067">
    <property type="entry name" value="SPASM/twitch_domain_containing"/>
    <property type="match status" value="1"/>
</dbReference>
<evidence type="ECO:0000256" key="1">
    <source>
        <dbReference type="ARBA" id="ARBA00022691"/>
    </source>
</evidence>
<evidence type="ECO:0000256" key="3">
    <source>
        <dbReference type="ARBA" id="ARBA00023004"/>
    </source>
</evidence>
<protein>
    <recommendedName>
        <fullName evidence="5">Radical SAM core domain-containing protein</fullName>
    </recommendedName>
</protein>
<name>A0A366LK67_9ACTN</name>
<comment type="caution">
    <text evidence="6">The sequence shown here is derived from an EMBL/GenBank/DDBJ whole genome shotgun (WGS) entry which is preliminary data.</text>
</comment>
<dbReference type="GO" id="GO:0046872">
    <property type="term" value="F:metal ion binding"/>
    <property type="evidence" value="ECO:0007669"/>
    <property type="project" value="UniProtKB-KW"/>
</dbReference>
<evidence type="ECO:0000313" key="6">
    <source>
        <dbReference type="EMBL" id="RBQ14316.1"/>
    </source>
</evidence>